<dbReference type="Proteomes" id="UP001208938">
    <property type="component" value="Unassembled WGS sequence"/>
</dbReference>
<comment type="caution">
    <text evidence="2">The sequence shown here is derived from an EMBL/GenBank/DDBJ whole genome shotgun (WGS) entry which is preliminary data.</text>
</comment>
<organism evidence="2 3">
    <name type="scientific">Pararhodobacter zhoushanensis</name>
    <dbReference type="NCBI Taxonomy" id="2479545"/>
    <lineage>
        <taxon>Bacteria</taxon>
        <taxon>Pseudomonadati</taxon>
        <taxon>Pseudomonadota</taxon>
        <taxon>Alphaproteobacteria</taxon>
        <taxon>Rhodobacterales</taxon>
        <taxon>Paracoccaceae</taxon>
        <taxon>Pararhodobacter</taxon>
    </lineage>
</organism>
<protein>
    <submittedName>
        <fullName evidence="2">Uncharacterized protein</fullName>
    </submittedName>
</protein>
<name>A0ABT3GZ38_9RHOB</name>
<sequence length="168" mass="18591">MSSELNDLTDLFKSLGAGAPESWASSQIDEGIPQLHRFLFLRQAWAQVVDEQDDSWIDRAIDAARKHPDEPFTGQGHALHRLLAAGAERADLVDLVRASQAEMISRLCYLLEDPSFIGEDATRFGSVGWALVTTDDDFQPTAQTIGGLHESVLDTDPSGREMRPRNRS</sequence>
<proteinExistence type="predicted"/>
<feature type="compositionally biased region" description="Basic and acidic residues" evidence="1">
    <location>
        <begin position="157"/>
        <end position="168"/>
    </location>
</feature>
<reference evidence="2 3" key="1">
    <citation type="submission" date="2022-10" db="EMBL/GenBank/DDBJ databases">
        <title>Pararhodobacter sp. nov., isolated from marine algae.</title>
        <authorList>
            <person name="Choi B.J."/>
            <person name="Kim J.M."/>
            <person name="Lee J.K."/>
            <person name="Choi D.G."/>
            <person name="Jeon C.O."/>
        </authorList>
    </citation>
    <scope>NUCLEOTIDE SEQUENCE [LARGE SCALE GENOMIC DNA]</scope>
    <source>
        <strain evidence="2 3">ZQ420</strain>
    </source>
</reference>
<evidence type="ECO:0000256" key="1">
    <source>
        <dbReference type="SAM" id="MobiDB-lite"/>
    </source>
</evidence>
<dbReference type="RefSeq" id="WP_264505789.1">
    <property type="nucleotide sequence ID" value="NZ_JAPDFL010000001.1"/>
</dbReference>
<feature type="region of interest" description="Disordered" evidence="1">
    <location>
        <begin position="147"/>
        <end position="168"/>
    </location>
</feature>
<dbReference type="EMBL" id="JAPDFL010000001">
    <property type="protein sequence ID" value="MCW1932819.1"/>
    <property type="molecule type" value="Genomic_DNA"/>
</dbReference>
<keyword evidence="3" id="KW-1185">Reference proteome</keyword>
<evidence type="ECO:0000313" key="3">
    <source>
        <dbReference type="Proteomes" id="UP001208938"/>
    </source>
</evidence>
<gene>
    <name evidence="2" type="ORF">OKW52_11280</name>
</gene>
<evidence type="ECO:0000313" key="2">
    <source>
        <dbReference type="EMBL" id="MCW1932819.1"/>
    </source>
</evidence>
<accession>A0ABT3GZ38</accession>